<dbReference type="AlphaFoldDB" id="A0AAV4S5Z6"/>
<evidence type="ECO:0000313" key="1">
    <source>
        <dbReference type="EMBL" id="GIY29638.1"/>
    </source>
</evidence>
<accession>A0AAV4S5Z6</accession>
<sequence length="91" mass="10303">MESVMVYVLSDIYGLSTMRKVASLDLQSTVTTLNMWFTLYLADINRDEALKKAVEVFLLDREARSKKVVDNPFKTADPSQIQKVCSGKLVK</sequence>
<gene>
    <name evidence="1" type="ORF">CDAR_203891</name>
</gene>
<name>A0AAV4S5Z6_9ARAC</name>
<proteinExistence type="predicted"/>
<keyword evidence="2" id="KW-1185">Reference proteome</keyword>
<evidence type="ECO:0000313" key="2">
    <source>
        <dbReference type="Proteomes" id="UP001054837"/>
    </source>
</evidence>
<reference evidence="1 2" key="1">
    <citation type="submission" date="2021-06" db="EMBL/GenBank/DDBJ databases">
        <title>Caerostris darwini draft genome.</title>
        <authorList>
            <person name="Kono N."/>
            <person name="Arakawa K."/>
        </authorList>
    </citation>
    <scope>NUCLEOTIDE SEQUENCE [LARGE SCALE GENOMIC DNA]</scope>
</reference>
<organism evidence="1 2">
    <name type="scientific">Caerostris darwini</name>
    <dbReference type="NCBI Taxonomy" id="1538125"/>
    <lineage>
        <taxon>Eukaryota</taxon>
        <taxon>Metazoa</taxon>
        <taxon>Ecdysozoa</taxon>
        <taxon>Arthropoda</taxon>
        <taxon>Chelicerata</taxon>
        <taxon>Arachnida</taxon>
        <taxon>Araneae</taxon>
        <taxon>Araneomorphae</taxon>
        <taxon>Entelegynae</taxon>
        <taxon>Araneoidea</taxon>
        <taxon>Araneidae</taxon>
        <taxon>Caerostris</taxon>
    </lineage>
</organism>
<comment type="caution">
    <text evidence="1">The sequence shown here is derived from an EMBL/GenBank/DDBJ whole genome shotgun (WGS) entry which is preliminary data.</text>
</comment>
<protein>
    <submittedName>
        <fullName evidence="1">Uncharacterized protein</fullName>
    </submittedName>
</protein>
<dbReference type="EMBL" id="BPLQ01007348">
    <property type="protein sequence ID" value="GIY29638.1"/>
    <property type="molecule type" value="Genomic_DNA"/>
</dbReference>
<dbReference type="Proteomes" id="UP001054837">
    <property type="component" value="Unassembled WGS sequence"/>
</dbReference>